<name>A0AB34KNX6_9PEZI</name>
<feature type="region of interest" description="Disordered" evidence="1">
    <location>
        <begin position="471"/>
        <end position="514"/>
    </location>
</feature>
<feature type="region of interest" description="Disordered" evidence="1">
    <location>
        <begin position="1"/>
        <end position="23"/>
    </location>
</feature>
<dbReference type="Proteomes" id="UP000803884">
    <property type="component" value="Unassembled WGS sequence"/>
</dbReference>
<dbReference type="CDD" id="cd14279">
    <property type="entry name" value="CUE"/>
    <property type="match status" value="1"/>
</dbReference>
<feature type="compositionally biased region" description="Acidic residues" evidence="1">
    <location>
        <begin position="499"/>
        <end position="509"/>
    </location>
</feature>
<proteinExistence type="predicted"/>
<dbReference type="GeneID" id="96007655"/>
<dbReference type="Pfam" id="PF14555">
    <property type="entry name" value="UBA_4"/>
    <property type="match status" value="1"/>
</dbReference>
<organism evidence="2 3">
    <name type="scientific">Cladosporium halotolerans</name>
    <dbReference type="NCBI Taxonomy" id="1052096"/>
    <lineage>
        <taxon>Eukaryota</taxon>
        <taxon>Fungi</taxon>
        <taxon>Dikarya</taxon>
        <taxon>Ascomycota</taxon>
        <taxon>Pezizomycotina</taxon>
        <taxon>Dothideomycetes</taxon>
        <taxon>Dothideomycetidae</taxon>
        <taxon>Cladosporiales</taxon>
        <taxon>Cladosporiaceae</taxon>
        <taxon>Cladosporium</taxon>
    </lineage>
</organism>
<feature type="compositionally biased region" description="Basic and acidic residues" evidence="1">
    <location>
        <begin position="544"/>
        <end position="559"/>
    </location>
</feature>
<dbReference type="AlphaFoldDB" id="A0AB34KNX6"/>
<sequence length="746" mass="83187">MDHLDPLRTGSRNQAVRQAKATRDDKAQIAYIPPIDGKCWLERMPNEVFRGIFSDFMPPRDEVIAPTCNDHPRVKSSSDEKSPNPRGQLVDLLTLSKKIRDQLSEVIYEERSFSIHIHQGIRDAGIEFLHVGRQPLQYLDNLDDVRFDKFRTGEMFGFQRLQKIRIFIFPSNETSRNTAINTYFMSLALSKLLARDGQEKNRIISIDISFIEPVSSSPHSKSGRAAIMAAENLWWDPDKQRARETSIHGISDLELALRPFANLSAVHNVEILLPYKLQMDPASVSFASALKRSMEAPTPDPNFTSDELERKIESARYGLQDYINKMLFGGTWAPVPKLTEAEIDADKADGSGDVDQDGTTTDLKPSHSLSPTIDSDYLSRGKRKRFVDVDATERPDIRDHDFDAEDEYDDFLFGDDAEITANPLSDKVAQFADMFQVSGDIARRVLDRVDNNLDRAVESFITDRERVMSFAERREKTSEKPEKPRSKEPKTEEPITLSDAEEEETEADYETFNRTRPSPVWLDKHLKTTYGSAPAPVAHLPRTGSDRDRSNGNQDEARAALKQGETTRRATRASAKSMQHHSALLGARDDSAYSSGAEQGMASSRGRWNSTKSLGAQPKRKKKSAKTWYEKEYHARKLRDSIDSSGSGADPTGVVSGTDNVLGSGDDSQDQQPGGHALNKPVSEIARPSPNQVPSPGGNAHQSKKRLDSPNTHGSGSGNNSLNENNNSGPTALPQHWILTSFQQPA</sequence>
<evidence type="ECO:0000256" key="1">
    <source>
        <dbReference type="SAM" id="MobiDB-lite"/>
    </source>
</evidence>
<feature type="compositionally biased region" description="Low complexity" evidence="1">
    <location>
        <begin position="718"/>
        <end position="729"/>
    </location>
</feature>
<accession>A0AB34KNX6</accession>
<keyword evidence="3" id="KW-1185">Reference proteome</keyword>
<dbReference type="EMBL" id="JAAQHG020000022">
    <property type="protein sequence ID" value="KAL1584928.1"/>
    <property type="molecule type" value="Genomic_DNA"/>
</dbReference>
<evidence type="ECO:0000313" key="3">
    <source>
        <dbReference type="Proteomes" id="UP000803884"/>
    </source>
</evidence>
<feature type="compositionally biased region" description="Basic and acidic residues" evidence="1">
    <location>
        <begin position="70"/>
        <end position="83"/>
    </location>
</feature>
<feature type="compositionally biased region" description="Basic and acidic residues" evidence="1">
    <location>
        <begin position="628"/>
        <end position="642"/>
    </location>
</feature>
<dbReference type="RefSeq" id="XP_069228034.1">
    <property type="nucleotide sequence ID" value="XM_069374817.1"/>
</dbReference>
<protein>
    <submittedName>
        <fullName evidence="2">Uncharacterized protein</fullName>
    </submittedName>
</protein>
<evidence type="ECO:0000313" key="2">
    <source>
        <dbReference type="EMBL" id="KAL1584928.1"/>
    </source>
</evidence>
<feature type="region of interest" description="Disordered" evidence="1">
    <location>
        <begin position="531"/>
        <end position="746"/>
    </location>
</feature>
<comment type="caution">
    <text evidence="2">The sequence shown here is derived from an EMBL/GenBank/DDBJ whole genome shotgun (WGS) entry which is preliminary data.</text>
</comment>
<gene>
    <name evidence="2" type="ORF">WHR41_06212</name>
</gene>
<feature type="compositionally biased region" description="Polar residues" evidence="1">
    <location>
        <begin position="357"/>
        <end position="373"/>
    </location>
</feature>
<reference evidence="2 3" key="1">
    <citation type="journal article" date="2020" name="Microbiol. Resour. Announc.">
        <title>Draft Genome Sequence of a Cladosporium Species Isolated from the Mesophotic Ascidian Didemnum maculosum.</title>
        <authorList>
            <person name="Gioti A."/>
            <person name="Siaperas R."/>
            <person name="Nikolaivits E."/>
            <person name="Le Goff G."/>
            <person name="Ouazzani J."/>
            <person name="Kotoulas G."/>
            <person name="Topakas E."/>
        </authorList>
    </citation>
    <scope>NUCLEOTIDE SEQUENCE [LARGE SCALE GENOMIC DNA]</scope>
    <source>
        <strain evidence="2 3">TM138-S3</strain>
    </source>
</reference>
<feature type="region of interest" description="Disordered" evidence="1">
    <location>
        <begin position="345"/>
        <end position="376"/>
    </location>
</feature>
<feature type="region of interest" description="Disordered" evidence="1">
    <location>
        <begin position="64"/>
        <end position="87"/>
    </location>
</feature>
<feature type="compositionally biased region" description="Basic and acidic residues" evidence="1">
    <location>
        <begin position="471"/>
        <end position="493"/>
    </location>
</feature>